<dbReference type="PANTHER" id="PTHR11709">
    <property type="entry name" value="MULTI-COPPER OXIDASE"/>
    <property type="match status" value="1"/>
</dbReference>
<gene>
    <name evidence="4" type="ORF">BAE44_0002466</name>
</gene>
<dbReference type="Proteomes" id="UP000095767">
    <property type="component" value="Unassembled WGS sequence"/>
</dbReference>
<feature type="non-terminal residue" evidence="4">
    <location>
        <position position="1"/>
    </location>
</feature>
<comment type="similarity">
    <text evidence="1">Belongs to the multicopper oxidase family.</text>
</comment>
<dbReference type="SUPFAM" id="SSF49503">
    <property type="entry name" value="Cupredoxins"/>
    <property type="match status" value="2"/>
</dbReference>
<dbReference type="EMBL" id="LWDX02008967">
    <property type="protein sequence ID" value="OEL36515.1"/>
    <property type="molecule type" value="Genomic_DNA"/>
</dbReference>
<feature type="domain" description="Plastocyanin-like" evidence="3">
    <location>
        <begin position="3"/>
        <end position="58"/>
    </location>
</feature>
<dbReference type="OrthoDB" id="2121828at2759"/>
<dbReference type="PANTHER" id="PTHR11709:SF512">
    <property type="entry name" value="LACCASE"/>
    <property type="match status" value="1"/>
</dbReference>
<sequence>LMNCWADGVPMITQLPILPNHNFTYRFDVSGQEGSQWWHAHVPCLRTTVHGILIIRSRHGAVLYPFPQPHQEIPVIIGSSSEYYLEIAGHKFTVLATDANYVSPYTTDIITIAPGQTVDALWSPMPLLADTTWSPCPTSHQSPTFRVRSWSVEARCSISTTTGPAMANQCQAQISEEEEGAGEGPSSDVPMALEMPDNHDTMISFYFHGNLTSLHHPRHLPVPEQIDERLFITLGLGSVCQQGQSCKRGDSHDNIVVATMNNVSYQLPAVSTPLLEAHYYNTDSMDWLQELPDMPPRVFNFTDHSLIPTGPKEAQLEPTSKAAFTTTEQAITANHFIAGLLRPSSDRRTRPVKSLNRQWYKESLPAKPKPAVIHRISAGSDINRQ</sequence>
<dbReference type="InterPro" id="IPR008972">
    <property type="entry name" value="Cupredoxin"/>
</dbReference>
<dbReference type="Pfam" id="PF07732">
    <property type="entry name" value="Cu-oxidase_3"/>
    <property type="match status" value="1"/>
</dbReference>
<dbReference type="AlphaFoldDB" id="A0A1E5WGI4"/>
<dbReference type="Pfam" id="PF00394">
    <property type="entry name" value="Cu-oxidase"/>
    <property type="match status" value="1"/>
</dbReference>
<name>A0A1E5WGI4_9POAL</name>
<evidence type="ECO:0000313" key="4">
    <source>
        <dbReference type="EMBL" id="OEL36515.1"/>
    </source>
</evidence>
<comment type="caution">
    <text evidence="4">The sequence shown here is derived from an EMBL/GenBank/DDBJ whole genome shotgun (WGS) entry which is preliminary data.</text>
</comment>
<dbReference type="GO" id="GO:0005507">
    <property type="term" value="F:copper ion binding"/>
    <property type="evidence" value="ECO:0007669"/>
    <property type="project" value="InterPro"/>
</dbReference>
<dbReference type="InterPro" id="IPR011707">
    <property type="entry name" value="Cu-oxidase-like_N"/>
</dbReference>
<protein>
    <submittedName>
        <fullName evidence="4">Putative laccase-19</fullName>
    </submittedName>
</protein>
<evidence type="ECO:0000256" key="1">
    <source>
        <dbReference type="ARBA" id="ARBA00010609"/>
    </source>
</evidence>
<dbReference type="STRING" id="888268.A0A1E5WGI4"/>
<evidence type="ECO:0000313" key="5">
    <source>
        <dbReference type="Proteomes" id="UP000095767"/>
    </source>
</evidence>
<keyword evidence="5" id="KW-1185">Reference proteome</keyword>
<dbReference type="Gene3D" id="2.60.40.420">
    <property type="entry name" value="Cupredoxins - blue copper proteins"/>
    <property type="match status" value="2"/>
</dbReference>
<evidence type="ECO:0000259" key="3">
    <source>
        <dbReference type="Pfam" id="PF07732"/>
    </source>
</evidence>
<dbReference type="InterPro" id="IPR001117">
    <property type="entry name" value="Cu-oxidase_2nd"/>
</dbReference>
<evidence type="ECO:0000259" key="2">
    <source>
        <dbReference type="Pfam" id="PF00394"/>
    </source>
</evidence>
<reference evidence="4 5" key="1">
    <citation type="submission" date="2016-09" db="EMBL/GenBank/DDBJ databases">
        <title>The draft genome of Dichanthelium oligosanthes: A C3 panicoid grass species.</title>
        <authorList>
            <person name="Studer A.J."/>
            <person name="Schnable J.C."/>
            <person name="Brutnell T.P."/>
        </authorList>
    </citation>
    <scope>NUCLEOTIDE SEQUENCE [LARGE SCALE GENOMIC DNA]</scope>
    <source>
        <strain evidence="5">cv. Kellogg 1175</strain>
        <tissue evidence="4">Leaf</tissue>
    </source>
</reference>
<proteinExistence type="inferred from homology"/>
<organism evidence="4 5">
    <name type="scientific">Dichanthelium oligosanthes</name>
    <dbReference type="NCBI Taxonomy" id="888268"/>
    <lineage>
        <taxon>Eukaryota</taxon>
        <taxon>Viridiplantae</taxon>
        <taxon>Streptophyta</taxon>
        <taxon>Embryophyta</taxon>
        <taxon>Tracheophyta</taxon>
        <taxon>Spermatophyta</taxon>
        <taxon>Magnoliopsida</taxon>
        <taxon>Liliopsida</taxon>
        <taxon>Poales</taxon>
        <taxon>Poaceae</taxon>
        <taxon>PACMAD clade</taxon>
        <taxon>Panicoideae</taxon>
        <taxon>Panicodae</taxon>
        <taxon>Paniceae</taxon>
        <taxon>Dichantheliinae</taxon>
        <taxon>Dichanthelium</taxon>
    </lineage>
</organism>
<dbReference type="GO" id="GO:0016491">
    <property type="term" value="F:oxidoreductase activity"/>
    <property type="evidence" value="ECO:0007669"/>
    <property type="project" value="TreeGrafter"/>
</dbReference>
<accession>A0A1E5WGI4</accession>
<feature type="domain" description="Plastocyanin-like" evidence="2">
    <location>
        <begin position="78"/>
        <end position="122"/>
    </location>
</feature>
<dbReference type="InterPro" id="IPR045087">
    <property type="entry name" value="Cu-oxidase_fam"/>
</dbReference>